<feature type="domain" description="ABC transmembrane type-1" evidence="11">
    <location>
        <begin position="71"/>
        <end position="287"/>
    </location>
</feature>
<dbReference type="InterPro" id="IPR051124">
    <property type="entry name" value="Phosphate_Transport_Permease"/>
</dbReference>
<dbReference type="PANTHER" id="PTHR30425:SF1">
    <property type="entry name" value="PHOSPHATE TRANSPORT SYSTEM PERMEASE PROTEIN PSTC"/>
    <property type="match status" value="1"/>
</dbReference>
<dbReference type="Pfam" id="PF00528">
    <property type="entry name" value="BPD_transp_1"/>
    <property type="match status" value="1"/>
</dbReference>
<dbReference type="PANTHER" id="PTHR30425">
    <property type="entry name" value="PHOSPHATE TRANSPORT SYSTEM PERMEASE PROTEIN PST"/>
    <property type="match status" value="1"/>
</dbReference>
<feature type="transmembrane region" description="Helical" evidence="9">
    <location>
        <begin position="268"/>
        <end position="290"/>
    </location>
</feature>
<proteinExistence type="inferred from homology"/>
<comment type="caution">
    <text evidence="12">The sequence shown here is derived from an EMBL/GenBank/DDBJ whole genome shotgun (WGS) entry which is preliminary data.</text>
</comment>
<dbReference type="AlphaFoldDB" id="A0A4R6HME8"/>
<dbReference type="Proteomes" id="UP000295150">
    <property type="component" value="Unassembled WGS sequence"/>
</dbReference>
<accession>A0A4R6HME8</accession>
<reference evidence="12 13" key="1">
    <citation type="submission" date="2019-03" db="EMBL/GenBank/DDBJ databases">
        <title>Freshwater and sediment microbial communities from various areas in North America, analyzing microbe dynamics in response to fracking.</title>
        <authorList>
            <person name="Lamendella R."/>
        </authorList>
    </citation>
    <scope>NUCLEOTIDE SEQUENCE [LARGE SCALE GENOMIC DNA]</scope>
    <source>
        <strain evidence="12 13">1_TX</strain>
    </source>
</reference>
<evidence type="ECO:0000256" key="1">
    <source>
        <dbReference type="ARBA" id="ARBA00004651"/>
    </source>
</evidence>
<dbReference type="Gene3D" id="1.10.3720.10">
    <property type="entry name" value="MetI-like"/>
    <property type="match status" value="1"/>
</dbReference>
<evidence type="ECO:0000256" key="9">
    <source>
        <dbReference type="RuleBase" id="RU363032"/>
    </source>
</evidence>
<keyword evidence="8 9" id="KW-0472">Membrane</keyword>
<dbReference type="GO" id="GO:0006817">
    <property type="term" value="P:phosphate ion transport"/>
    <property type="evidence" value="ECO:0007669"/>
    <property type="project" value="UniProtKB-KW"/>
</dbReference>
<feature type="transmembrane region" description="Helical" evidence="9">
    <location>
        <begin position="209"/>
        <end position="231"/>
    </location>
</feature>
<feature type="transmembrane region" description="Helical" evidence="9">
    <location>
        <begin position="147"/>
        <end position="168"/>
    </location>
</feature>
<dbReference type="SUPFAM" id="SSF161098">
    <property type="entry name" value="MetI-like"/>
    <property type="match status" value="1"/>
</dbReference>
<keyword evidence="7 9" id="KW-1133">Transmembrane helix</keyword>
<dbReference type="CDD" id="cd06261">
    <property type="entry name" value="TM_PBP2"/>
    <property type="match status" value="1"/>
</dbReference>
<evidence type="ECO:0000256" key="6">
    <source>
        <dbReference type="ARBA" id="ARBA00022692"/>
    </source>
</evidence>
<dbReference type="InterPro" id="IPR000515">
    <property type="entry name" value="MetI-like"/>
</dbReference>
<gene>
    <name evidence="12" type="ORF">DFO68_106179</name>
</gene>
<keyword evidence="4" id="KW-1003">Cell membrane</keyword>
<dbReference type="NCBIfam" id="TIGR02138">
    <property type="entry name" value="phosphate_pstC"/>
    <property type="match status" value="1"/>
</dbReference>
<protein>
    <recommendedName>
        <fullName evidence="10">Phosphate transport system permease protein</fullName>
    </recommendedName>
</protein>
<keyword evidence="3 9" id="KW-0813">Transport</keyword>
<evidence type="ECO:0000256" key="2">
    <source>
        <dbReference type="ARBA" id="ARBA00007069"/>
    </source>
</evidence>
<dbReference type="GO" id="GO:0005315">
    <property type="term" value="F:phosphate transmembrane transporter activity"/>
    <property type="evidence" value="ECO:0007669"/>
    <property type="project" value="InterPro"/>
</dbReference>
<comment type="subcellular location">
    <subcellularLocation>
        <location evidence="10">Cell inner membrane</location>
        <topology evidence="10">Multi-pass membrane protein</topology>
    </subcellularLocation>
    <subcellularLocation>
        <location evidence="1 9">Cell membrane</location>
        <topology evidence="1 9">Multi-pass membrane protein</topology>
    </subcellularLocation>
</comment>
<evidence type="ECO:0000256" key="10">
    <source>
        <dbReference type="RuleBase" id="RU363054"/>
    </source>
</evidence>
<evidence type="ECO:0000313" key="12">
    <source>
        <dbReference type="EMBL" id="TDO09922.1"/>
    </source>
</evidence>
<comment type="similarity">
    <text evidence="2 10">Belongs to the binding-protein-dependent transport system permease family. CysTW subfamily.</text>
</comment>
<dbReference type="OrthoDB" id="9785113at2"/>
<name>A0A4R6HME8_9GAMM</name>
<dbReference type="InterPro" id="IPR011864">
    <property type="entry name" value="Phosphate_PstC"/>
</dbReference>
<evidence type="ECO:0000256" key="3">
    <source>
        <dbReference type="ARBA" id="ARBA00022448"/>
    </source>
</evidence>
<sequence>MTTLTRRVIIDNSAKAAIQVITWAAIALFVAILLTLAGKSLPVLGEHSLADLLFSGTWDPEAGSFGFLPAIVGTLLVMLVSMTLAVPVAILASLYIAEYARGKVQTWLSAAVDMLAAIPSVIFGLFGLLLVVPFVDDFLAPLLGAETTGLGIMTAGLVVATMTLPIIISMSVESLRALPDSLRESALSLGETRSGVATNILLRAAGPGIISAVLLGLGRAFEASIAVAMVIGGKNVIPSSLFDAGQTLPSLIVNTFGELMSLPITQSALIFAALVLFLVVTFFNIMATLVRGHFEKHWKYQ</sequence>
<dbReference type="PROSITE" id="PS50928">
    <property type="entry name" value="ABC_TM1"/>
    <property type="match status" value="1"/>
</dbReference>
<organism evidence="12 13">
    <name type="scientific">Halomonas ventosae</name>
    <dbReference type="NCBI Taxonomy" id="229007"/>
    <lineage>
        <taxon>Bacteria</taxon>
        <taxon>Pseudomonadati</taxon>
        <taxon>Pseudomonadota</taxon>
        <taxon>Gammaproteobacteria</taxon>
        <taxon>Oceanospirillales</taxon>
        <taxon>Halomonadaceae</taxon>
        <taxon>Halomonas</taxon>
    </lineage>
</organism>
<dbReference type="RefSeq" id="WP_133482975.1">
    <property type="nucleotide sequence ID" value="NZ_SNWH01000006.1"/>
</dbReference>
<comment type="function">
    <text evidence="10">Part of the binding-protein-dependent transport system for phosphate; probably responsible for the translocation of the substrate across the membrane.</text>
</comment>
<feature type="transmembrane region" description="Helical" evidence="9">
    <location>
        <begin position="65"/>
        <end position="95"/>
    </location>
</feature>
<evidence type="ECO:0000256" key="4">
    <source>
        <dbReference type="ARBA" id="ARBA00022475"/>
    </source>
</evidence>
<dbReference type="InterPro" id="IPR035906">
    <property type="entry name" value="MetI-like_sf"/>
</dbReference>
<keyword evidence="6 9" id="KW-0812">Transmembrane</keyword>
<keyword evidence="13" id="KW-1185">Reference proteome</keyword>
<evidence type="ECO:0000256" key="5">
    <source>
        <dbReference type="ARBA" id="ARBA00022592"/>
    </source>
</evidence>
<evidence type="ECO:0000256" key="7">
    <source>
        <dbReference type="ARBA" id="ARBA00022989"/>
    </source>
</evidence>
<evidence type="ECO:0000259" key="11">
    <source>
        <dbReference type="PROSITE" id="PS50928"/>
    </source>
</evidence>
<feature type="transmembrane region" description="Helical" evidence="9">
    <location>
        <begin position="20"/>
        <end position="45"/>
    </location>
</feature>
<dbReference type="EMBL" id="SNWH01000006">
    <property type="protein sequence ID" value="TDO09922.1"/>
    <property type="molecule type" value="Genomic_DNA"/>
</dbReference>
<feature type="transmembrane region" description="Helical" evidence="9">
    <location>
        <begin position="107"/>
        <end position="135"/>
    </location>
</feature>
<dbReference type="GO" id="GO:0005886">
    <property type="term" value="C:plasma membrane"/>
    <property type="evidence" value="ECO:0007669"/>
    <property type="project" value="UniProtKB-SubCell"/>
</dbReference>
<keyword evidence="5 10" id="KW-0592">Phosphate transport</keyword>
<evidence type="ECO:0000256" key="8">
    <source>
        <dbReference type="ARBA" id="ARBA00023136"/>
    </source>
</evidence>
<evidence type="ECO:0000313" key="13">
    <source>
        <dbReference type="Proteomes" id="UP000295150"/>
    </source>
</evidence>
<keyword evidence="10" id="KW-0997">Cell inner membrane</keyword>